<keyword evidence="3" id="KW-1185">Reference proteome</keyword>
<evidence type="ECO:0000256" key="1">
    <source>
        <dbReference type="SAM" id="Phobius"/>
    </source>
</evidence>
<dbReference type="RefSeq" id="WP_047810683.1">
    <property type="nucleotide sequence ID" value="NZ_LDZY01000009.1"/>
</dbReference>
<keyword evidence="1" id="KW-0812">Transmembrane</keyword>
<reference evidence="2 3" key="1">
    <citation type="submission" date="2015-06" db="EMBL/GenBank/DDBJ databases">
        <title>Draft genome of the moderately acidophilic sulfate reducer Candidatus Desulfosporosinus acididurans strain M1.</title>
        <authorList>
            <person name="Poehlein A."/>
            <person name="Petzsch P."/>
            <person name="Johnson B.D."/>
            <person name="Schloemann M."/>
            <person name="Daniel R."/>
            <person name="Muehling M."/>
        </authorList>
    </citation>
    <scope>NUCLEOTIDE SEQUENCE [LARGE SCALE GENOMIC DNA]</scope>
    <source>
        <strain evidence="2 3">M1</strain>
    </source>
</reference>
<protein>
    <submittedName>
        <fullName evidence="2">Putative redox-active protein</fullName>
    </submittedName>
</protein>
<dbReference type="STRING" id="476652.DEAC_c28640"/>
<sequence length="149" mass="16457">MNDDVVLEARSRAGNKFKEGFNCSESILHAFNELLNNPLSSESLKMATGFGGGLGHAGCMCGALTSSVMVLGLYQGRITHQQDREPLYNLAHEFHDRFSDQFGGTCCRVLNPHDFDSPEHLKHCLKLTGGTAKLLMEFILEKKLTLAEK</sequence>
<dbReference type="Pfam" id="PF09719">
    <property type="entry name" value="C_GCAxxG_C_C"/>
    <property type="match status" value="1"/>
</dbReference>
<name>A0A0J1FPQ8_9FIRM</name>
<evidence type="ECO:0000313" key="3">
    <source>
        <dbReference type="Proteomes" id="UP000036356"/>
    </source>
</evidence>
<dbReference type="EMBL" id="LDZY01000009">
    <property type="protein sequence ID" value="KLU65312.1"/>
    <property type="molecule type" value="Genomic_DNA"/>
</dbReference>
<dbReference type="PATRIC" id="fig|476652.3.peg.3012"/>
<dbReference type="AlphaFoldDB" id="A0A0J1FPQ8"/>
<dbReference type="InterPro" id="IPR010181">
    <property type="entry name" value="CGCAxxGCC_motif"/>
</dbReference>
<proteinExistence type="predicted"/>
<dbReference type="Proteomes" id="UP000036356">
    <property type="component" value="Unassembled WGS sequence"/>
</dbReference>
<gene>
    <name evidence="2" type="ORF">DEAC_c28640</name>
</gene>
<accession>A0A0J1FPQ8</accession>
<dbReference type="InterPro" id="IPR036280">
    <property type="entry name" value="Multihaem_cyt_sf"/>
</dbReference>
<keyword evidence="1" id="KW-0472">Membrane</keyword>
<dbReference type="SUPFAM" id="SSF48695">
    <property type="entry name" value="Multiheme cytochromes"/>
    <property type="match status" value="1"/>
</dbReference>
<organism evidence="2 3">
    <name type="scientific">Desulfosporosinus acididurans</name>
    <dbReference type="NCBI Taxonomy" id="476652"/>
    <lineage>
        <taxon>Bacteria</taxon>
        <taxon>Bacillati</taxon>
        <taxon>Bacillota</taxon>
        <taxon>Clostridia</taxon>
        <taxon>Eubacteriales</taxon>
        <taxon>Desulfitobacteriaceae</taxon>
        <taxon>Desulfosporosinus</taxon>
    </lineage>
</organism>
<comment type="caution">
    <text evidence="2">The sequence shown here is derived from an EMBL/GenBank/DDBJ whole genome shotgun (WGS) entry which is preliminary data.</text>
</comment>
<evidence type="ECO:0000313" key="2">
    <source>
        <dbReference type="EMBL" id="KLU65312.1"/>
    </source>
</evidence>
<keyword evidence="1" id="KW-1133">Transmembrane helix</keyword>
<feature type="transmembrane region" description="Helical" evidence="1">
    <location>
        <begin position="54"/>
        <end position="74"/>
    </location>
</feature>
<dbReference type="NCBIfam" id="TIGR01909">
    <property type="entry name" value="C_GCAxxG_C_C"/>
    <property type="match status" value="1"/>
</dbReference>